<dbReference type="KEGG" id="vda:VDAG_01388"/>
<gene>
    <name evidence="1" type="ORF">VDAG_01388</name>
</gene>
<protein>
    <submittedName>
        <fullName evidence="1">Uncharacterized protein</fullName>
    </submittedName>
</protein>
<name>G2WUB5_VERDV</name>
<proteinExistence type="predicted"/>
<dbReference type="Proteomes" id="UP000001611">
    <property type="component" value="Chromosome 1"/>
</dbReference>
<dbReference type="AlphaFoldDB" id="G2WUB5"/>
<organism evidence="1 2">
    <name type="scientific">Verticillium dahliae (strain VdLs.17 / ATCC MYA-4575 / FGSC 10137)</name>
    <name type="common">Verticillium wilt</name>
    <dbReference type="NCBI Taxonomy" id="498257"/>
    <lineage>
        <taxon>Eukaryota</taxon>
        <taxon>Fungi</taxon>
        <taxon>Dikarya</taxon>
        <taxon>Ascomycota</taxon>
        <taxon>Pezizomycotina</taxon>
        <taxon>Sordariomycetes</taxon>
        <taxon>Hypocreomycetidae</taxon>
        <taxon>Glomerellales</taxon>
        <taxon>Plectosphaerellaceae</taxon>
        <taxon>Verticillium</taxon>
    </lineage>
</organism>
<dbReference type="HOGENOM" id="CLU_3377399_0_0_1"/>
<accession>G2WUB5</accession>
<keyword evidence="2" id="KW-1185">Reference proteome</keyword>
<sequence>MAAAFQALSEEVSLGSLFTIDRVDAVACNLHFSL</sequence>
<evidence type="ECO:0000313" key="2">
    <source>
        <dbReference type="Proteomes" id="UP000001611"/>
    </source>
</evidence>
<dbReference type="InParanoid" id="G2WUB5"/>
<dbReference type="GeneID" id="20702851"/>
<evidence type="ECO:0000313" key="1">
    <source>
        <dbReference type="EMBL" id="EGY17706.1"/>
    </source>
</evidence>
<dbReference type="RefSeq" id="XP_009648569.1">
    <property type="nucleotide sequence ID" value="XM_009650274.1"/>
</dbReference>
<reference evidence="1 2" key="1">
    <citation type="submission" date="2008-03" db="EMBL/GenBank/DDBJ databases">
        <title>The Genome Sequence of Verticillium dahliae VdLs.17.</title>
        <authorList>
            <consortium name="The Broad Institute Genome Sequencing Platform"/>
            <person name="Ma L.-J.J."/>
            <person name="Klosterman S.J."/>
            <person name="Subbarao K."/>
            <person name="Dobinson K."/>
            <person name="Veronese P."/>
            <person name="Kang S."/>
            <person name="Gold S.E."/>
            <person name="Young S."/>
            <person name="Jaffe D."/>
            <person name="Gnerre S."/>
            <person name="Berlin A."/>
            <person name="Heiman D."/>
            <person name="Hepburn T."/>
            <person name="Sykes S."/>
            <person name="Alvarado L."/>
            <person name="Kodira C.D."/>
            <person name="Lander E."/>
            <person name="Galagan J."/>
            <person name="Nusbaum C."/>
            <person name="Birren B."/>
        </authorList>
    </citation>
    <scope>NUCLEOTIDE SEQUENCE [LARGE SCALE GENOMIC DNA]</scope>
    <source>
        <strain evidence="2">VdLs.17 / ATCC MYA-4575 / FGSC 10137</strain>
    </source>
</reference>
<dbReference type="EMBL" id="DS572696">
    <property type="protein sequence ID" value="EGY17706.1"/>
    <property type="molecule type" value="Genomic_DNA"/>
</dbReference>